<evidence type="ECO:0000256" key="2">
    <source>
        <dbReference type="SAM" id="Phobius"/>
    </source>
</evidence>
<evidence type="ECO:0000313" key="3">
    <source>
        <dbReference type="EMBL" id="TYQ00853.1"/>
    </source>
</evidence>
<gene>
    <name evidence="3" type="ORF">FNL38_11167</name>
</gene>
<evidence type="ECO:0000256" key="1">
    <source>
        <dbReference type="SAM" id="MobiDB-lite"/>
    </source>
</evidence>
<dbReference type="SUPFAM" id="SSF141571">
    <property type="entry name" value="Pentapeptide repeat-like"/>
    <property type="match status" value="1"/>
</dbReference>
<reference evidence="3" key="1">
    <citation type="submission" date="2019-07" db="EMBL/GenBank/DDBJ databases">
        <title>Genomic Encyclopedia of Type Strains, Phase IV (KMG-IV): sequencing the most valuable type-strain genomes for metagenomic binning, comparative biology and taxonomic classification.</title>
        <authorList>
            <person name="Goeker M."/>
        </authorList>
    </citation>
    <scope>NUCLEOTIDE SEQUENCE</scope>
    <source>
        <strain evidence="3">DSM 44596</strain>
    </source>
</reference>
<feature type="transmembrane region" description="Helical" evidence="2">
    <location>
        <begin position="12"/>
        <end position="32"/>
    </location>
</feature>
<keyword evidence="2" id="KW-0472">Membrane</keyword>
<dbReference type="InterPro" id="IPR051082">
    <property type="entry name" value="Pentapeptide-BTB/POZ_domain"/>
</dbReference>
<dbReference type="EMBL" id="VNIQ01000011">
    <property type="protein sequence ID" value="TYQ00853.1"/>
    <property type="molecule type" value="Genomic_DNA"/>
</dbReference>
<keyword evidence="2" id="KW-1133">Transmembrane helix</keyword>
<proteinExistence type="predicted"/>
<name>A0A652YHY2_NOCGL</name>
<dbReference type="InterPro" id="IPR001646">
    <property type="entry name" value="5peptide_repeat"/>
</dbReference>
<dbReference type="PANTHER" id="PTHR14136:SF17">
    <property type="entry name" value="BTB_POZ DOMAIN-CONTAINING PROTEIN KCTD9"/>
    <property type="match status" value="1"/>
</dbReference>
<dbReference type="AlphaFoldDB" id="A0A652YHY2"/>
<dbReference type="Pfam" id="PF00805">
    <property type="entry name" value="Pentapeptide"/>
    <property type="match status" value="2"/>
</dbReference>
<comment type="caution">
    <text evidence="3">The sequence shown here is derived from an EMBL/GenBank/DDBJ whole genome shotgun (WGS) entry which is preliminary data.</text>
</comment>
<sequence length="361" mass="39350">MARIRPATLRLWVIFGTVATTAAGTALLITFARLQASLWVWQDGFYLTGDQWFNAARTTVTLVGIVGLGGAAFLAYRKQVSTEATHLLEQSSGLRDRYTTVAEQLGHDSAAIRLAGVYALASLADDWHDFGNDNERQVCVDLLCAYLRTERPNRLPDTALPAPLRGVRRVAGQRLHPSPHSADRDEDREEKNVRNAIVSLIKTRTGVWTDGPWRPCHFDLSGAELADADLTLAELRWPNLTDTNLSRANFTQTHLHGAVLTGANLYGASMVNAILRHSILLDADLTLAELADADLTLAYLAHSKLIGADLSGADLTDADLTDANLTGANLTGANLTGAKLRITYDLSTQWPEDFVPPPSFR</sequence>
<organism evidence="3">
    <name type="scientific">Nocardia globerula</name>
    <dbReference type="NCBI Taxonomy" id="1818"/>
    <lineage>
        <taxon>Bacteria</taxon>
        <taxon>Bacillati</taxon>
        <taxon>Actinomycetota</taxon>
        <taxon>Actinomycetes</taxon>
        <taxon>Mycobacteriales</taxon>
        <taxon>Nocardiaceae</taxon>
        <taxon>Nocardia</taxon>
    </lineage>
</organism>
<feature type="region of interest" description="Disordered" evidence="1">
    <location>
        <begin position="171"/>
        <end position="190"/>
    </location>
</feature>
<keyword evidence="2" id="KW-0812">Transmembrane</keyword>
<dbReference type="Gene3D" id="2.160.20.80">
    <property type="entry name" value="E3 ubiquitin-protein ligase SopA"/>
    <property type="match status" value="1"/>
</dbReference>
<feature type="compositionally biased region" description="Basic and acidic residues" evidence="1">
    <location>
        <begin position="181"/>
        <end position="190"/>
    </location>
</feature>
<dbReference type="PANTHER" id="PTHR14136">
    <property type="entry name" value="BTB_POZ DOMAIN-CONTAINING PROTEIN KCTD9"/>
    <property type="match status" value="1"/>
</dbReference>
<accession>A0A652YHY2</accession>
<feature type="transmembrane region" description="Helical" evidence="2">
    <location>
        <begin position="52"/>
        <end position="76"/>
    </location>
</feature>
<protein>
    <submittedName>
        <fullName evidence="3">Pentapeptide repeat protein</fullName>
    </submittedName>
</protein>